<organism evidence="1 2">
    <name type="scientific">Plectus sambesii</name>
    <dbReference type="NCBI Taxonomy" id="2011161"/>
    <lineage>
        <taxon>Eukaryota</taxon>
        <taxon>Metazoa</taxon>
        <taxon>Ecdysozoa</taxon>
        <taxon>Nematoda</taxon>
        <taxon>Chromadorea</taxon>
        <taxon>Plectida</taxon>
        <taxon>Plectina</taxon>
        <taxon>Plectoidea</taxon>
        <taxon>Plectidae</taxon>
        <taxon>Plectus</taxon>
    </lineage>
</organism>
<sequence length="95" mass="11755">MERRVFMRNEIRLPETIWIFNDLKDLCNRIRFFMSEPLIDLWYAVMLRNEEGAERERFLALYLVDQLRLRHWHITQSVHFETRDNQNVLLSIGKF</sequence>
<evidence type="ECO:0000313" key="2">
    <source>
        <dbReference type="WBParaSite" id="PSAMB.scaffold4780size13543.g25287.t1"/>
    </source>
</evidence>
<reference evidence="2" key="1">
    <citation type="submission" date="2022-11" db="UniProtKB">
        <authorList>
            <consortium name="WormBaseParasite"/>
        </authorList>
    </citation>
    <scope>IDENTIFICATION</scope>
</reference>
<dbReference type="AlphaFoldDB" id="A0A914WQK6"/>
<protein>
    <submittedName>
        <fullName evidence="2">Maturase K</fullName>
    </submittedName>
</protein>
<dbReference type="Proteomes" id="UP000887566">
    <property type="component" value="Unplaced"/>
</dbReference>
<dbReference type="WBParaSite" id="PSAMB.scaffold4780size13543.g25287.t1">
    <property type="protein sequence ID" value="PSAMB.scaffold4780size13543.g25287.t1"/>
    <property type="gene ID" value="PSAMB.scaffold4780size13543.g25287"/>
</dbReference>
<accession>A0A914WQK6</accession>
<evidence type="ECO:0000313" key="1">
    <source>
        <dbReference type="Proteomes" id="UP000887566"/>
    </source>
</evidence>
<proteinExistence type="predicted"/>
<keyword evidence="1" id="KW-1185">Reference proteome</keyword>
<name>A0A914WQK6_9BILA</name>